<proteinExistence type="predicted"/>
<name>A0A1J5P229_9ZZZZ</name>
<dbReference type="Pfam" id="PF13845">
    <property type="entry name" value="Septum_form"/>
    <property type="match status" value="1"/>
</dbReference>
<reference evidence="2" key="1">
    <citation type="submission" date="2016-10" db="EMBL/GenBank/DDBJ databases">
        <title>Sequence of Gallionella enrichment culture.</title>
        <authorList>
            <person name="Poehlein A."/>
            <person name="Muehling M."/>
            <person name="Daniel R."/>
        </authorList>
    </citation>
    <scope>NUCLEOTIDE SEQUENCE</scope>
</reference>
<accession>A0A1J5P229</accession>
<comment type="caution">
    <text evidence="2">The sequence shown here is derived from an EMBL/GenBank/DDBJ whole genome shotgun (WGS) entry which is preliminary data.</text>
</comment>
<evidence type="ECO:0000259" key="1">
    <source>
        <dbReference type="Pfam" id="PF13845"/>
    </source>
</evidence>
<dbReference type="EMBL" id="MLJW01007189">
    <property type="protein sequence ID" value="OIQ65609.1"/>
    <property type="molecule type" value="Genomic_DNA"/>
</dbReference>
<dbReference type="AlphaFoldDB" id="A0A1J5P229"/>
<gene>
    <name evidence="2" type="ORF">GALL_528300</name>
</gene>
<dbReference type="InterPro" id="IPR026004">
    <property type="entry name" value="Septum_form"/>
</dbReference>
<organism evidence="2">
    <name type="scientific">mine drainage metagenome</name>
    <dbReference type="NCBI Taxonomy" id="410659"/>
    <lineage>
        <taxon>unclassified sequences</taxon>
        <taxon>metagenomes</taxon>
        <taxon>ecological metagenomes</taxon>
    </lineage>
</organism>
<protein>
    <recommendedName>
        <fullName evidence="1">Septum formation-related domain-containing protein</fullName>
    </recommendedName>
</protein>
<feature type="domain" description="Septum formation-related" evidence="1">
    <location>
        <begin position="3"/>
        <end position="72"/>
    </location>
</feature>
<evidence type="ECO:0000313" key="2">
    <source>
        <dbReference type="EMBL" id="OIQ65609.1"/>
    </source>
</evidence>
<sequence>MTVVPCGEPHAAEVVTVYAFGTTDVWPGQERVDDRVAHACQLTAAEESAGIRAVVWAPTLTSWESGDRTGMCLATLGRPVTGSLLDGSVTLP</sequence>